<evidence type="ECO:0000256" key="1">
    <source>
        <dbReference type="ARBA" id="ARBA00001970"/>
    </source>
</evidence>
<sequence>MPSFAYWVTLAVTEILGVLSILLLIGWLVGFQQGFDWNSTKEPQFNIHMLLMPLAMLFLYGNAMLVYRTFPRVKKMTLKLIHSALLTVAVFLIIIGVYVAFNNHKLNNYPDLQSIHAWLGLLTVIFFMAQWVGGLTAFLNPGTPLRYRQAVLPWHVFFGCVLFGMSLASCLTGLMEYACFYFQCNKSKDSEGGLVVLISLVFVCYCTMVTYLVSHSQFKRPPDPQPSLSSMTTGHKFDSSPQPPHASMGYADPYSPQSHMTDIA</sequence>
<evidence type="ECO:0000256" key="3">
    <source>
        <dbReference type="ARBA" id="ARBA00022448"/>
    </source>
</evidence>
<comment type="subcellular location">
    <subcellularLocation>
        <location evidence="2">Membrane</location>
        <topology evidence="2">Multi-pass membrane protein</topology>
    </subcellularLocation>
</comment>
<feature type="region of interest" description="Disordered" evidence="11">
    <location>
        <begin position="217"/>
        <end position="264"/>
    </location>
</feature>
<dbReference type="GO" id="GO:0016020">
    <property type="term" value="C:membrane"/>
    <property type="evidence" value="ECO:0007669"/>
    <property type="project" value="UniProtKB-SubCell"/>
</dbReference>
<feature type="transmembrane region" description="Helical" evidence="12">
    <location>
        <begin position="151"/>
        <end position="174"/>
    </location>
</feature>
<dbReference type="AlphaFoldDB" id="A0A7R8W8Y2"/>
<dbReference type="GO" id="GO:0016491">
    <property type="term" value="F:oxidoreductase activity"/>
    <property type="evidence" value="ECO:0007669"/>
    <property type="project" value="InterPro"/>
</dbReference>
<dbReference type="EMBL" id="OB660486">
    <property type="protein sequence ID" value="CAD7225028.1"/>
    <property type="molecule type" value="Genomic_DNA"/>
</dbReference>
<comment type="cofactor">
    <cofactor evidence="1">
        <name>heme b</name>
        <dbReference type="ChEBI" id="CHEBI:60344"/>
    </cofactor>
</comment>
<evidence type="ECO:0000256" key="6">
    <source>
        <dbReference type="ARBA" id="ARBA00022723"/>
    </source>
</evidence>
<keyword evidence="3" id="KW-0813">Transport</keyword>
<keyword evidence="5 12" id="KW-0812">Transmembrane</keyword>
<dbReference type="PROSITE" id="PS50939">
    <property type="entry name" value="CYTOCHROME_B561"/>
    <property type="match status" value="1"/>
</dbReference>
<protein>
    <submittedName>
        <fullName evidence="13">Uncharacterized protein</fullName>
    </submittedName>
</protein>
<dbReference type="FunFam" id="1.20.120.1770:FF:000001">
    <property type="entry name" value="Cytochrome b reductase 1"/>
    <property type="match status" value="1"/>
</dbReference>
<proteinExistence type="predicted"/>
<dbReference type="GO" id="GO:0046872">
    <property type="term" value="F:metal ion binding"/>
    <property type="evidence" value="ECO:0007669"/>
    <property type="project" value="UniProtKB-KW"/>
</dbReference>
<dbReference type="Gene3D" id="1.20.120.1770">
    <property type="match status" value="1"/>
</dbReference>
<dbReference type="InterPro" id="IPR006593">
    <property type="entry name" value="Cyt_b561/ferric_Rdtase_TM"/>
</dbReference>
<dbReference type="InterPro" id="IPR043205">
    <property type="entry name" value="CYB561/CYBRD1-like"/>
</dbReference>
<evidence type="ECO:0000313" key="13">
    <source>
        <dbReference type="EMBL" id="CAD7225028.1"/>
    </source>
</evidence>
<keyword evidence="10 12" id="KW-0472">Membrane</keyword>
<dbReference type="SMART" id="SM00665">
    <property type="entry name" value="B561"/>
    <property type="match status" value="1"/>
</dbReference>
<keyword evidence="6" id="KW-0479">Metal-binding</keyword>
<evidence type="ECO:0000256" key="11">
    <source>
        <dbReference type="SAM" id="MobiDB-lite"/>
    </source>
</evidence>
<feature type="transmembrane region" description="Helical" evidence="12">
    <location>
        <begin position="117"/>
        <end position="139"/>
    </location>
</feature>
<evidence type="ECO:0000256" key="7">
    <source>
        <dbReference type="ARBA" id="ARBA00022982"/>
    </source>
</evidence>
<keyword evidence="4" id="KW-0349">Heme</keyword>
<feature type="compositionally biased region" description="Polar residues" evidence="11">
    <location>
        <begin position="255"/>
        <end position="264"/>
    </location>
</feature>
<reference evidence="13" key="1">
    <citation type="submission" date="2020-11" db="EMBL/GenBank/DDBJ databases">
        <authorList>
            <person name="Tran Van P."/>
        </authorList>
    </citation>
    <scope>NUCLEOTIDE SEQUENCE</scope>
</reference>
<name>A0A7R8W8Y2_9CRUS</name>
<keyword evidence="7" id="KW-0249">Electron transport</keyword>
<keyword evidence="8 12" id="KW-1133">Transmembrane helix</keyword>
<evidence type="ECO:0000256" key="10">
    <source>
        <dbReference type="ARBA" id="ARBA00023136"/>
    </source>
</evidence>
<dbReference type="OrthoDB" id="907479at2759"/>
<evidence type="ECO:0000256" key="12">
    <source>
        <dbReference type="SAM" id="Phobius"/>
    </source>
</evidence>
<organism evidence="13">
    <name type="scientific">Cyprideis torosa</name>
    <dbReference type="NCBI Taxonomy" id="163714"/>
    <lineage>
        <taxon>Eukaryota</taxon>
        <taxon>Metazoa</taxon>
        <taxon>Ecdysozoa</taxon>
        <taxon>Arthropoda</taxon>
        <taxon>Crustacea</taxon>
        <taxon>Oligostraca</taxon>
        <taxon>Ostracoda</taxon>
        <taxon>Podocopa</taxon>
        <taxon>Podocopida</taxon>
        <taxon>Cytherocopina</taxon>
        <taxon>Cytheroidea</taxon>
        <taxon>Cytherideidae</taxon>
        <taxon>Cyprideis</taxon>
    </lineage>
</organism>
<feature type="transmembrane region" description="Helical" evidence="12">
    <location>
        <begin position="49"/>
        <end position="68"/>
    </location>
</feature>
<dbReference type="PANTHER" id="PTHR10106:SF0">
    <property type="entry name" value="LD36721P"/>
    <property type="match status" value="1"/>
</dbReference>
<evidence type="ECO:0000256" key="2">
    <source>
        <dbReference type="ARBA" id="ARBA00004141"/>
    </source>
</evidence>
<evidence type="ECO:0000256" key="9">
    <source>
        <dbReference type="ARBA" id="ARBA00023004"/>
    </source>
</evidence>
<accession>A0A7R8W8Y2</accession>
<feature type="transmembrane region" description="Helical" evidence="12">
    <location>
        <begin position="194"/>
        <end position="213"/>
    </location>
</feature>
<keyword evidence="9" id="KW-0408">Iron</keyword>
<evidence type="ECO:0000256" key="8">
    <source>
        <dbReference type="ARBA" id="ARBA00022989"/>
    </source>
</evidence>
<dbReference type="Pfam" id="PF03188">
    <property type="entry name" value="Cytochrom_B561"/>
    <property type="match status" value="1"/>
</dbReference>
<evidence type="ECO:0000256" key="4">
    <source>
        <dbReference type="ARBA" id="ARBA00022617"/>
    </source>
</evidence>
<dbReference type="PANTHER" id="PTHR10106">
    <property type="entry name" value="CYTOCHROME B561-RELATED"/>
    <property type="match status" value="1"/>
</dbReference>
<gene>
    <name evidence="13" type="ORF">CTOB1V02_LOCUS2977</name>
</gene>
<feature type="transmembrane region" description="Helical" evidence="12">
    <location>
        <begin position="7"/>
        <end position="29"/>
    </location>
</feature>
<evidence type="ECO:0000256" key="5">
    <source>
        <dbReference type="ARBA" id="ARBA00022692"/>
    </source>
</evidence>
<feature type="transmembrane region" description="Helical" evidence="12">
    <location>
        <begin position="80"/>
        <end position="101"/>
    </location>
</feature>